<dbReference type="PANTHER" id="PTHR43694">
    <property type="entry name" value="RIBONUCLEASE J"/>
    <property type="match status" value="1"/>
</dbReference>
<feature type="domain" description="Metallo-beta-lactamase" evidence="7">
    <location>
        <begin position="36"/>
        <end position="231"/>
    </location>
</feature>
<dbReference type="PANTHER" id="PTHR43694:SF1">
    <property type="entry name" value="RIBONUCLEASE J"/>
    <property type="match status" value="1"/>
</dbReference>
<dbReference type="InterPro" id="IPR042173">
    <property type="entry name" value="RNase_J_2"/>
</dbReference>
<dbReference type="RefSeq" id="WP_014805097.1">
    <property type="nucleotide sequence ID" value="NC_018020.1"/>
</dbReference>
<organism evidence="8 9">
    <name type="scientific">Turneriella parva (strain ATCC BAA-1111 / DSM 21527 / NCTC 11395 / H)</name>
    <name type="common">Leptospira parva</name>
    <dbReference type="NCBI Taxonomy" id="869212"/>
    <lineage>
        <taxon>Bacteria</taxon>
        <taxon>Pseudomonadati</taxon>
        <taxon>Spirochaetota</taxon>
        <taxon>Spirochaetia</taxon>
        <taxon>Leptospirales</taxon>
        <taxon>Leptospiraceae</taxon>
        <taxon>Turneriella</taxon>
    </lineage>
</organism>
<dbReference type="Gene3D" id="3.40.50.10710">
    <property type="entry name" value="Metallo-hydrolase/oxidoreductase"/>
    <property type="match status" value="1"/>
</dbReference>
<keyword evidence="2" id="KW-0479">Metal-binding</keyword>
<gene>
    <name evidence="8" type="ordered locus">Turpa_3987</name>
</gene>
<evidence type="ECO:0000313" key="8">
    <source>
        <dbReference type="EMBL" id="AFM14621.1"/>
    </source>
</evidence>
<dbReference type="SUPFAM" id="SSF56281">
    <property type="entry name" value="Metallo-hydrolase/oxidoreductase"/>
    <property type="match status" value="1"/>
</dbReference>
<protein>
    <submittedName>
        <fullName evidence="8">RNA-metabolising metallo-beta-lactamase</fullName>
    </submittedName>
</protein>
<evidence type="ECO:0000256" key="4">
    <source>
        <dbReference type="ARBA" id="ARBA00022833"/>
    </source>
</evidence>
<keyword evidence="3" id="KW-0378">Hydrolase</keyword>
<dbReference type="OrthoDB" id="9803916at2"/>
<sequence>MVPQVSADPAGIIDYPRRLEPGHLYFAFGGGVGRFGTNFTVFHLNGVSVWIDIGSGFANHHTPGMEKNLPNRQLLLGLPPTAIFLTHGHEDHIGALPHLRDVIPEGTPIYASPFTTALITQRLKDRGVDPARWQFELIEEDSTIDIGAFRVSTFFMPHSIPQCFSVGLEAETHDGRKRVYFSSDFKMNGAEIRHKVAHLKKFAPVDYLFVDSTGSLQEGETVDEREVQQSLEKLITRTSGRIFITTFASQVERIKNLAATAARLGRPIGFIGRSLKTQWEAAFTAKEVSSPLHLLKPPPYSAQNSIWLVAGCQGDRNSSFTRLTHGIMPRVKLKAGDTLIYSASMIPGNEAKIYEALNLAADAGVKVIGVSGDVRVHASGHGRRGDILKLISYLKPRHVMPVHGDPLHFHAFLQFIENVKVNVAITEGHRIYALREEPVFIESVPDETCLVEPGEIHFGETIYRERNHMAEQGICLVVLHPQRFEVTAVDYVGVMSETKLAELKGRLLAEAQATAAAVAGSQAALREKKFRDRLGRFHEETIGKNPYIKLIATGAER</sequence>
<evidence type="ECO:0000256" key="6">
    <source>
        <dbReference type="ARBA" id="ARBA00022884"/>
    </source>
</evidence>
<accession>I4BBG4</accession>
<dbReference type="InterPro" id="IPR001587">
    <property type="entry name" value="RNase_J_CS"/>
</dbReference>
<keyword evidence="4" id="KW-0862">Zinc</keyword>
<dbReference type="InterPro" id="IPR055132">
    <property type="entry name" value="RNase_J_b_CASP"/>
</dbReference>
<dbReference type="HOGENOM" id="CLU_008727_3_3_12"/>
<dbReference type="InterPro" id="IPR011108">
    <property type="entry name" value="RMMBL"/>
</dbReference>
<proteinExistence type="predicted"/>
<dbReference type="AlphaFoldDB" id="I4BBG4"/>
<dbReference type="Gene3D" id="3.60.15.10">
    <property type="entry name" value="Ribonuclease Z/Hydroxyacylglutathione hydrolase-like"/>
    <property type="match status" value="1"/>
</dbReference>
<dbReference type="Pfam" id="PF22505">
    <property type="entry name" value="RNase_J_b_CASP"/>
    <property type="match status" value="1"/>
</dbReference>
<dbReference type="PROSITE" id="PS01292">
    <property type="entry name" value="UPF0036"/>
    <property type="match status" value="1"/>
</dbReference>
<dbReference type="STRING" id="869212.Turpa_3987"/>
<keyword evidence="9" id="KW-1185">Reference proteome</keyword>
<dbReference type="GO" id="GO:0004527">
    <property type="term" value="F:exonuclease activity"/>
    <property type="evidence" value="ECO:0007669"/>
    <property type="project" value="UniProtKB-KW"/>
</dbReference>
<dbReference type="GO" id="GO:0003723">
    <property type="term" value="F:RNA binding"/>
    <property type="evidence" value="ECO:0007669"/>
    <property type="project" value="UniProtKB-KW"/>
</dbReference>
<evidence type="ECO:0000313" key="9">
    <source>
        <dbReference type="Proteomes" id="UP000006048"/>
    </source>
</evidence>
<evidence type="ECO:0000256" key="1">
    <source>
        <dbReference type="ARBA" id="ARBA00022722"/>
    </source>
</evidence>
<evidence type="ECO:0000256" key="3">
    <source>
        <dbReference type="ARBA" id="ARBA00022801"/>
    </source>
</evidence>
<dbReference type="KEGG" id="tpx:Turpa_3987"/>
<reference evidence="8 9" key="1">
    <citation type="submission" date="2012-06" db="EMBL/GenBank/DDBJ databases">
        <title>The complete chromosome of genome of Turneriella parva DSM 21527.</title>
        <authorList>
            <consortium name="US DOE Joint Genome Institute (JGI-PGF)"/>
            <person name="Lucas S."/>
            <person name="Han J."/>
            <person name="Lapidus A."/>
            <person name="Bruce D."/>
            <person name="Goodwin L."/>
            <person name="Pitluck S."/>
            <person name="Peters L."/>
            <person name="Kyrpides N."/>
            <person name="Mavromatis K."/>
            <person name="Ivanova N."/>
            <person name="Mikhailova N."/>
            <person name="Chertkov O."/>
            <person name="Detter J.C."/>
            <person name="Tapia R."/>
            <person name="Han C."/>
            <person name="Land M."/>
            <person name="Hauser L."/>
            <person name="Markowitz V."/>
            <person name="Cheng J.-F."/>
            <person name="Hugenholtz P."/>
            <person name="Woyke T."/>
            <person name="Wu D."/>
            <person name="Gronow S."/>
            <person name="Wellnitz S."/>
            <person name="Brambilla E."/>
            <person name="Klenk H.-P."/>
            <person name="Eisen J.A."/>
        </authorList>
    </citation>
    <scope>NUCLEOTIDE SEQUENCE [LARGE SCALE GENOMIC DNA]</scope>
    <source>
        <strain evidence="9">ATCC BAA-1111 / DSM 21527 / NCTC 11395 / H</strain>
    </source>
</reference>
<dbReference type="SMART" id="SM00849">
    <property type="entry name" value="Lactamase_B"/>
    <property type="match status" value="1"/>
</dbReference>
<name>I4BBG4_TURPD</name>
<dbReference type="Proteomes" id="UP000006048">
    <property type="component" value="Chromosome"/>
</dbReference>
<keyword evidence="6" id="KW-0694">RNA-binding</keyword>
<evidence type="ECO:0000259" key="7">
    <source>
        <dbReference type="SMART" id="SM00849"/>
    </source>
</evidence>
<dbReference type="InterPro" id="IPR001279">
    <property type="entry name" value="Metallo-B-lactamas"/>
</dbReference>
<dbReference type="Pfam" id="PF12706">
    <property type="entry name" value="Lactamase_B_2"/>
    <property type="match status" value="1"/>
</dbReference>
<dbReference type="GO" id="GO:0046872">
    <property type="term" value="F:metal ion binding"/>
    <property type="evidence" value="ECO:0007669"/>
    <property type="project" value="UniProtKB-KW"/>
</dbReference>
<dbReference type="Pfam" id="PF07521">
    <property type="entry name" value="RMMBL"/>
    <property type="match status" value="1"/>
</dbReference>
<keyword evidence="5" id="KW-0269">Exonuclease</keyword>
<keyword evidence="1" id="KW-0540">Nuclease</keyword>
<dbReference type="EMBL" id="CP002959">
    <property type="protein sequence ID" value="AFM14621.1"/>
    <property type="molecule type" value="Genomic_DNA"/>
</dbReference>
<dbReference type="InterPro" id="IPR036866">
    <property type="entry name" value="RibonucZ/Hydroxyglut_hydro"/>
</dbReference>
<evidence type="ECO:0000256" key="5">
    <source>
        <dbReference type="ARBA" id="ARBA00022839"/>
    </source>
</evidence>
<evidence type="ECO:0000256" key="2">
    <source>
        <dbReference type="ARBA" id="ARBA00022723"/>
    </source>
</evidence>